<dbReference type="InterPro" id="IPR001810">
    <property type="entry name" value="F-box_dom"/>
</dbReference>
<evidence type="ECO:0000259" key="1">
    <source>
        <dbReference type="Pfam" id="PF03478"/>
    </source>
</evidence>
<feature type="domain" description="F-box" evidence="2">
    <location>
        <begin position="298"/>
        <end position="333"/>
    </location>
</feature>
<dbReference type="AlphaFoldDB" id="A0AAF0ZIK2"/>
<gene>
    <name evidence="3" type="ORF">MTR67_033752</name>
</gene>
<dbReference type="InterPro" id="IPR005174">
    <property type="entry name" value="KIB1-4_b-propeller"/>
</dbReference>
<name>A0AAF0ZIK2_SOLVR</name>
<dbReference type="InterPro" id="IPR050942">
    <property type="entry name" value="F-box_BR-signaling"/>
</dbReference>
<dbReference type="Proteomes" id="UP001234989">
    <property type="component" value="Chromosome 8"/>
</dbReference>
<reference evidence="3" key="1">
    <citation type="submission" date="2023-08" db="EMBL/GenBank/DDBJ databases">
        <title>A de novo genome assembly of Solanum verrucosum Schlechtendal, a Mexican diploid species geographically isolated from the other diploid A-genome species in potato relatives.</title>
        <authorList>
            <person name="Hosaka K."/>
        </authorList>
    </citation>
    <scope>NUCLEOTIDE SEQUENCE</scope>
    <source>
        <tissue evidence="3">Young leaves</tissue>
    </source>
</reference>
<organism evidence="3 4">
    <name type="scientific">Solanum verrucosum</name>
    <dbReference type="NCBI Taxonomy" id="315347"/>
    <lineage>
        <taxon>Eukaryota</taxon>
        <taxon>Viridiplantae</taxon>
        <taxon>Streptophyta</taxon>
        <taxon>Embryophyta</taxon>
        <taxon>Tracheophyta</taxon>
        <taxon>Spermatophyta</taxon>
        <taxon>Magnoliopsida</taxon>
        <taxon>eudicotyledons</taxon>
        <taxon>Gunneridae</taxon>
        <taxon>Pentapetalae</taxon>
        <taxon>asterids</taxon>
        <taxon>lamiids</taxon>
        <taxon>Solanales</taxon>
        <taxon>Solanaceae</taxon>
        <taxon>Solanoideae</taxon>
        <taxon>Solaneae</taxon>
        <taxon>Solanum</taxon>
    </lineage>
</organism>
<feature type="domain" description="KIB1-4 beta-propeller" evidence="1">
    <location>
        <begin position="360"/>
        <end position="628"/>
    </location>
</feature>
<dbReference type="PANTHER" id="PTHR44259">
    <property type="entry name" value="OS07G0183000 PROTEIN-RELATED"/>
    <property type="match status" value="1"/>
</dbReference>
<accession>A0AAF0ZIK2</accession>
<proteinExistence type="predicted"/>
<dbReference type="Gene3D" id="1.20.1280.50">
    <property type="match status" value="1"/>
</dbReference>
<evidence type="ECO:0008006" key="5">
    <source>
        <dbReference type="Google" id="ProtNLM"/>
    </source>
</evidence>
<evidence type="ECO:0000313" key="3">
    <source>
        <dbReference type="EMBL" id="WMV40367.1"/>
    </source>
</evidence>
<dbReference type="Pfam" id="PF03478">
    <property type="entry name" value="Beta-prop_KIB1-4"/>
    <property type="match status" value="1"/>
</dbReference>
<dbReference type="Pfam" id="PF12937">
    <property type="entry name" value="F-box-like"/>
    <property type="match status" value="1"/>
</dbReference>
<sequence>MCLSCNDGGHPFGSLEAVQKYMKAKIRCKLHYGDGVDDEEEELEEFYDYSSRCAKNIMHPTSTNSHEQLLFMAVAFAPPTKSNPFPLAMSSWLSPSSQPFAFPQIVPSPKCKFCNTDCDETINHLFLLCPTEFQKYKRGMGIGFSCYSKHTTAITTEIHALLRGLQLALQHGFIPLQKISMLRGYLIRLLGDPPLHHVYRERNILANRLACMASATNLGSENTTFRNPPSQLLDILLDDQVGRMHTRQIASTSVQATGEWRSNHNRPGDVNGIKFCNKFFGRDFSASNRCFSEVTSDWCKLPVELLGLIASRLHFAEDWVRFGAVCKAWRICVIQNGNSSRSFLPWLMLPQRKDESLRRFYSPFNCKSYDICLPDVLDKRCWGSSHGWLVTLGANFEMHLLNPLSRGQISLPPLHKCPNLNLVCTGKSFRDSFVYKVILSASPSSSDCVIFAIYSDNWKMAFTKPGDVAWTPLSCIHGHVDDAMCHDGKFYAIDTFGEILMWDLAGSLLKRIAFPPSRDLDNLVYATTYLVEVNGQIYAIMRLLFDTRITDTPCLTTWCFKIYNLDICNDKCEEVKSLGDWSIFVGNNHSFSIPSSTYPECESNCIYFTDDFSGVHYSVVHGYDMGIYRVQNLSVQPLLQEDVSDSAFSLPLWIIPILS</sequence>
<dbReference type="EMBL" id="CP133619">
    <property type="protein sequence ID" value="WMV40367.1"/>
    <property type="molecule type" value="Genomic_DNA"/>
</dbReference>
<dbReference type="CDD" id="cd09917">
    <property type="entry name" value="F-box_SF"/>
    <property type="match status" value="1"/>
</dbReference>
<keyword evidence="4" id="KW-1185">Reference proteome</keyword>
<dbReference type="PANTHER" id="PTHR44259:SF107">
    <property type="entry name" value="F-BOX PROTEIN SKIP23-LIKE"/>
    <property type="match status" value="1"/>
</dbReference>
<evidence type="ECO:0000313" key="4">
    <source>
        <dbReference type="Proteomes" id="UP001234989"/>
    </source>
</evidence>
<protein>
    <recommendedName>
        <fullName evidence="5">F-box domain-containing protein</fullName>
    </recommendedName>
</protein>
<dbReference type="InterPro" id="IPR036047">
    <property type="entry name" value="F-box-like_dom_sf"/>
</dbReference>
<evidence type="ECO:0000259" key="2">
    <source>
        <dbReference type="Pfam" id="PF12937"/>
    </source>
</evidence>
<dbReference type="SUPFAM" id="SSF81383">
    <property type="entry name" value="F-box domain"/>
    <property type="match status" value="1"/>
</dbReference>